<evidence type="ECO:0000313" key="1">
    <source>
        <dbReference type="EMBL" id="AWI34132.1"/>
    </source>
</evidence>
<evidence type="ECO:0008006" key="3">
    <source>
        <dbReference type="Google" id="ProtNLM"/>
    </source>
</evidence>
<dbReference type="Pfam" id="PF10788">
    <property type="entry name" value="DUF2603"/>
    <property type="match status" value="1"/>
</dbReference>
<dbReference type="InterPro" id="IPR019724">
    <property type="entry name" value="UPF0763"/>
</dbReference>
<dbReference type="EMBL" id="CP021886">
    <property type="protein sequence ID" value="AWI34132.1"/>
    <property type="molecule type" value="Genomic_DNA"/>
</dbReference>
<gene>
    <name evidence="1" type="ORF">CDV25_04660</name>
</gene>
<dbReference type="AlphaFoldDB" id="A0A2U8FD37"/>
<sequence>MATSKSLIQHKETNCYQKLKQAITQTHKYVSDLPESLQDFPKDSLAYCLKDNNNEEYYLLSTKIVKALMESAKKLEEDKYLFKLEQEIYKSMPIDFDDVWCIALKEIKNYKKDPKKIIQNIKKRYPYLFVNFDLNNSMNNIRI</sequence>
<dbReference type="RefSeq" id="WP_108910971.1">
    <property type="nucleotide sequence ID" value="NZ_CP021886.1"/>
</dbReference>
<accession>A0A2U8FD37</accession>
<proteinExistence type="predicted"/>
<dbReference type="KEGG" id="had:CDV25_04660"/>
<evidence type="ECO:0000313" key="2">
    <source>
        <dbReference type="Proteomes" id="UP000244890"/>
    </source>
</evidence>
<dbReference type="Proteomes" id="UP000244890">
    <property type="component" value="Chromosome"/>
</dbReference>
<dbReference type="OrthoDB" id="5324700at2"/>
<protein>
    <recommendedName>
        <fullName evidence="3">DUF2603 domain-containing protein</fullName>
    </recommendedName>
</protein>
<organism evidence="1 2">
    <name type="scientific">Helicobacter apodemus</name>
    <dbReference type="NCBI Taxonomy" id="135569"/>
    <lineage>
        <taxon>Bacteria</taxon>
        <taxon>Pseudomonadati</taxon>
        <taxon>Campylobacterota</taxon>
        <taxon>Epsilonproteobacteria</taxon>
        <taxon>Campylobacterales</taxon>
        <taxon>Helicobacteraceae</taxon>
        <taxon>Helicobacter</taxon>
    </lineage>
</organism>
<reference evidence="1 2" key="1">
    <citation type="submission" date="2017-06" db="EMBL/GenBank/DDBJ databases">
        <title>Complete genome of Helicobacter apodemus.</title>
        <authorList>
            <person name="Cho S."/>
        </authorList>
    </citation>
    <scope>NUCLEOTIDE SEQUENCE [LARGE SCALE GENOMIC DNA]</scope>
    <source>
        <strain evidence="2">SNUVETPUB-15-01</strain>
    </source>
</reference>
<name>A0A2U8FD37_9HELI</name>